<feature type="transmembrane region" description="Helical" evidence="2">
    <location>
        <begin position="117"/>
        <end position="137"/>
    </location>
</feature>
<proteinExistence type="predicted"/>
<feature type="compositionally biased region" description="Low complexity" evidence="1">
    <location>
        <begin position="77"/>
        <end position="99"/>
    </location>
</feature>
<keyword evidence="2" id="KW-0812">Transmembrane</keyword>
<dbReference type="AlphaFoldDB" id="A0A8H4QRR4"/>
<evidence type="ECO:0000313" key="4">
    <source>
        <dbReference type="Proteomes" id="UP000521872"/>
    </source>
</evidence>
<feature type="region of interest" description="Disordered" evidence="1">
    <location>
        <begin position="77"/>
        <end position="104"/>
    </location>
</feature>
<dbReference type="EMBL" id="JAACJL010000032">
    <property type="protein sequence ID" value="KAF4616172.1"/>
    <property type="molecule type" value="Genomic_DNA"/>
</dbReference>
<name>A0A8H4QRR4_9AGAR</name>
<evidence type="ECO:0000313" key="3">
    <source>
        <dbReference type="EMBL" id="KAF4616172.1"/>
    </source>
</evidence>
<keyword evidence="2" id="KW-0472">Membrane</keyword>
<evidence type="ECO:0000256" key="1">
    <source>
        <dbReference type="SAM" id="MobiDB-lite"/>
    </source>
</evidence>
<evidence type="ECO:0000256" key="2">
    <source>
        <dbReference type="SAM" id="Phobius"/>
    </source>
</evidence>
<accession>A0A8H4QRR4</accession>
<protein>
    <submittedName>
        <fullName evidence="3">Uncharacterized protein</fullName>
    </submittedName>
</protein>
<reference evidence="3 4" key="1">
    <citation type="submission" date="2019-12" db="EMBL/GenBank/DDBJ databases">
        <authorList>
            <person name="Floudas D."/>
            <person name="Bentzer J."/>
            <person name="Ahren D."/>
            <person name="Johansson T."/>
            <person name="Persson P."/>
            <person name="Tunlid A."/>
        </authorList>
    </citation>
    <scope>NUCLEOTIDE SEQUENCE [LARGE SCALE GENOMIC DNA]</scope>
    <source>
        <strain evidence="3 4">CBS 102.39</strain>
    </source>
</reference>
<sequence>MSRSGRIHRLPKRTDFKLIPAPLDLSLPLATEKSPLPAIIVTPSSPSSNRDFSIAFLADPPKPTLVQRVLSSMPVSLPLPGTTPGTGKGPLSLSLSTGDSSGGGSVSQAKTFKLRSILFLSILIFILVCHLATHTLAARGHPRLDLTGEAHAHAAAHPFDIKAAFFGRVEPEDGAVEVEKVGGEYSLPADDREARVGVVHGAGAAR</sequence>
<dbReference type="Proteomes" id="UP000521872">
    <property type="component" value="Unassembled WGS sequence"/>
</dbReference>
<comment type="caution">
    <text evidence="3">The sequence shown here is derived from an EMBL/GenBank/DDBJ whole genome shotgun (WGS) entry which is preliminary data.</text>
</comment>
<gene>
    <name evidence="3" type="ORF">D9613_011426</name>
</gene>
<keyword evidence="2" id="KW-1133">Transmembrane helix</keyword>
<keyword evidence="4" id="KW-1185">Reference proteome</keyword>
<organism evidence="3 4">
    <name type="scientific">Agrocybe pediades</name>
    <dbReference type="NCBI Taxonomy" id="84607"/>
    <lineage>
        <taxon>Eukaryota</taxon>
        <taxon>Fungi</taxon>
        <taxon>Dikarya</taxon>
        <taxon>Basidiomycota</taxon>
        <taxon>Agaricomycotina</taxon>
        <taxon>Agaricomycetes</taxon>
        <taxon>Agaricomycetidae</taxon>
        <taxon>Agaricales</taxon>
        <taxon>Agaricineae</taxon>
        <taxon>Strophariaceae</taxon>
        <taxon>Agrocybe</taxon>
    </lineage>
</organism>